<dbReference type="OrthoDB" id="191686at2759"/>
<dbReference type="InterPro" id="IPR050145">
    <property type="entry name" value="Centrin_CML-like"/>
</dbReference>
<dbReference type="InParanoid" id="A2F6I5"/>
<reference evidence="4" key="2">
    <citation type="journal article" date="2007" name="Science">
        <title>Draft genome sequence of the sexually transmitted pathogen Trichomonas vaginalis.</title>
        <authorList>
            <person name="Carlton J.M."/>
            <person name="Hirt R.P."/>
            <person name="Silva J.C."/>
            <person name="Delcher A.L."/>
            <person name="Schatz M."/>
            <person name="Zhao Q."/>
            <person name="Wortman J.R."/>
            <person name="Bidwell S.L."/>
            <person name="Alsmark U.C.M."/>
            <person name="Besteiro S."/>
            <person name="Sicheritz-Ponten T."/>
            <person name="Noel C.J."/>
            <person name="Dacks J.B."/>
            <person name="Foster P.G."/>
            <person name="Simillion C."/>
            <person name="Van de Peer Y."/>
            <person name="Miranda-Saavedra D."/>
            <person name="Barton G.J."/>
            <person name="Westrop G.D."/>
            <person name="Mueller S."/>
            <person name="Dessi D."/>
            <person name="Fiori P.L."/>
            <person name="Ren Q."/>
            <person name="Paulsen I."/>
            <person name="Zhang H."/>
            <person name="Bastida-Corcuera F.D."/>
            <person name="Simoes-Barbosa A."/>
            <person name="Brown M.T."/>
            <person name="Hayes R.D."/>
            <person name="Mukherjee M."/>
            <person name="Okumura C.Y."/>
            <person name="Schneider R."/>
            <person name="Smith A.J."/>
            <person name="Vanacova S."/>
            <person name="Villalvazo M."/>
            <person name="Haas B.J."/>
            <person name="Pertea M."/>
            <person name="Feldblyum T.V."/>
            <person name="Utterback T.R."/>
            <person name="Shu C.L."/>
            <person name="Osoegawa K."/>
            <person name="de Jong P.J."/>
            <person name="Hrdy I."/>
            <person name="Horvathova L."/>
            <person name="Zubacova Z."/>
            <person name="Dolezal P."/>
            <person name="Malik S.B."/>
            <person name="Logsdon J.M. Jr."/>
            <person name="Henze K."/>
            <person name="Gupta A."/>
            <person name="Wang C.C."/>
            <person name="Dunne R.L."/>
            <person name="Upcroft J.A."/>
            <person name="Upcroft P."/>
            <person name="White O."/>
            <person name="Salzberg S.L."/>
            <person name="Tang P."/>
            <person name="Chiu C.-H."/>
            <person name="Lee Y.-S."/>
            <person name="Embley T.M."/>
            <person name="Coombs G.H."/>
            <person name="Mottram J.C."/>
            <person name="Tachezy J."/>
            <person name="Fraser-Liggett C.M."/>
            <person name="Johnson P.J."/>
        </authorList>
    </citation>
    <scope>NUCLEOTIDE SEQUENCE [LARGE SCALE GENOMIC DNA]</scope>
    <source>
        <strain evidence="4">G3</strain>
    </source>
</reference>
<dbReference type="CDD" id="cd00051">
    <property type="entry name" value="EFh"/>
    <property type="match status" value="1"/>
</dbReference>
<dbReference type="PANTHER" id="PTHR23050">
    <property type="entry name" value="CALCIUM BINDING PROTEIN"/>
    <property type="match status" value="1"/>
</dbReference>
<dbReference type="InterPro" id="IPR011992">
    <property type="entry name" value="EF-hand-dom_pair"/>
</dbReference>
<evidence type="ECO:0000313" key="5">
    <source>
        <dbReference type="Proteomes" id="UP000001542"/>
    </source>
</evidence>
<dbReference type="SMART" id="SM00054">
    <property type="entry name" value="EFh"/>
    <property type="match status" value="4"/>
</dbReference>
<feature type="domain" description="EF-hand" evidence="3">
    <location>
        <begin position="3"/>
        <end position="38"/>
    </location>
</feature>
<feature type="domain" description="EF-hand" evidence="3">
    <location>
        <begin position="48"/>
        <end position="72"/>
    </location>
</feature>
<dbReference type="SUPFAM" id="SSF47473">
    <property type="entry name" value="EF-hand"/>
    <property type="match status" value="1"/>
</dbReference>
<dbReference type="Proteomes" id="UP000001542">
    <property type="component" value="Unassembled WGS sequence"/>
</dbReference>
<accession>A2F6I5</accession>
<reference evidence="4" key="1">
    <citation type="submission" date="2006-10" db="EMBL/GenBank/DDBJ databases">
        <authorList>
            <person name="Amadeo P."/>
            <person name="Zhao Q."/>
            <person name="Wortman J."/>
            <person name="Fraser-Liggett C."/>
            <person name="Carlton J."/>
        </authorList>
    </citation>
    <scope>NUCLEOTIDE SEQUENCE</scope>
    <source>
        <strain evidence="4">G3</strain>
    </source>
</reference>
<evidence type="ECO:0000259" key="3">
    <source>
        <dbReference type="PROSITE" id="PS50222"/>
    </source>
</evidence>
<dbReference type="VEuPathDB" id="TrichDB:TVAG_413000"/>
<name>A2F6I5_TRIV3</name>
<keyword evidence="5" id="KW-1185">Reference proteome</keyword>
<dbReference type="STRING" id="5722.A2F6I5"/>
<dbReference type="VEuPathDB" id="TrichDB:TVAGG3_0002190"/>
<dbReference type="AlphaFoldDB" id="A2F6I5"/>
<protein>
    <submittedName>
        <fullName evidence="4">EF hand family protein</fullName>
    </submittedName>
</protein>
<organism evidence="4 5">
    <name type="scientific">Trichomonas vaginalis (strain ATCC PRA-98 / G3)</name>
    <dbReference type="NCBI Taxonomy" id="412133"/>
    <lineage>
        <taxon>Eukaryota</taxon>
        <taxon>Metamonada</taxon>
        <taxon>Parabasalia</taxon>
        <taxon>Trichomonadida</taxon>
        <taxon>Trichomonadidae</taxon>
        <taxon>Trichomonas</taxon>
    </lineage>
</organism>
<dbReference type="GO" id="GO:0005509">
    <property type="term" value="F:calcium ion binding"/>
    <property type="evidence" value="ECO:0007669"/>
    <property type="project" value="InterPro"/>
</dbReference>
<sequence>MDANIAKAKNIFAQMDTDKDGNLNTEELKNLCRELDWDSTTCPAAIVAFDTNGDEKITVDEFIAYYKLKLTGNKEELFKKVFEKVDKNHNGLIDLNEMIHFASLVGEPVTKEEAQSQLKEIDADKDGNVNFKELYSIFEDCEF</sequence>
<dbReference type="Gene3D" id="1.10.238.10">
    <property type="entry name" value="EF-hand"/>
    <property type="match status" value="2"/>
</dbReference>
<feature type="domain" description="EF-hand" evidence="3">
    <location>
        <begin position="73"/>
        <end position="108"/>
    </location>
</feature>
<keyword evidence="1" id="KW-0677">Repeat</keyword>
<dbReference type="eggNOG" id="KOG0027">
    <property type="taxonomic scope" value="Eukaryota"/>
</dbReference>
<dbReference type="FunFam" id="1.10.238.10:FF:000001">
    <property type="entry name" value="Calmodulin 1"/>
    <property type="match status" value="1"/>
</dbReference>
<dbReference type="InterPro" id="IPR018247">
    <property type="entry name" value="EF_Hand_1_Ca_BS"/>
</dbReference>
<proteinExistence type="predicted"/>
<keyword evidence="2" id="KW-0106">Calcium</keyword>
<dbReference type="EMBL" id="DS113636">
    <property type="protein sequence ID" value="EAX99483.1"/>
    <property type="molecule type" value="Genomic_DNA"/>
</dbReference>
<dbReference type="RefSeq" id="XP_001312413.1">
    <property type="nucleotide sequence ID" value="XM_001312412.1"/>
</dbReference>
<dbReference type="SMR" id="A2F6I5"/>
<feature type="domain" description="EF-hand" evidence="3">
    <location>
        <begin position="109"/>
        <end position="143"/>
    </location>
</feature>
<gene>
    <name evidence="4" type="ORF">TVAG_413000</name>
</gene>
<dbReference type="PROSITE" id="PS00018">
    <property type="entry name" value="EF_HAND_1"/>
    <property type="match status" value="3"/>
</dbReference>
<dbReference type="PROSITE" id="PS50222">
    <property type="entry name" value="EF_HAND_2"/>
    <property type="match status" value="4"/>
</dbReference>
<evidence type="ECO:0000256" key="2">
    <source>
        <dbReference type="ARBA" id="ARBA00022837"/>
    </source>
</evidence>
<dbReference type="Pfam" id="PF13499">
    <property type="entry name" value="EF-hand_7"/>
    <property type="match status" value="2"/>
</dbReference>
<dbReference type="KEGG" id="tva:4757291"/>
<dbReference type="InterPro" id="IPR002048">
    <property type="entry name" value="EF_hand_dom"/>
</dbReference>
<evidence type="ECO:0000313" key="4">
    <source>
        <dbReference type="EMBL" id="EAX99483.1"/>
    </source>
</evidence>
<evidence type="ECO:0000256" key="1">
    <source>
        <dbReference type="ARBA" id="ARBA00022737"/>
    </source>
</evidence>